<comment type="subunit">
    <text evidence="3 10">Homodimer.</text>
</comment>
<dbReference type="InterPro" id="IPR009014">
    <property type="entry name" value="Transketo_C/PFOR_II"/>
</dbReference>
<feature type="binding site" evidence="10">
    <location>
        <position position="377"/>
    </location>
    <ligand>
        <name>thiamine diphosphate</name>
        <dbReference type="ChEBI" id="CHEBI:58937"/>
    </ligand>
</feature>
<dbReference type="Pfam" id="PF13292">
    <property type="entry name" value="DXP_synthase_N"/>
    <property type="match status" value="1"/>
</dbReference>
<dbReference type="PROSITE" id="PS00802">
    <property type="entry name" value="TRANSKETOLASE_2"/>
    <property type="match status" value="1"/>
</dbReference>
<evidence type="ECO:0000256" key="7">
    <source>
        <dbReference type="ARBA" id="ARBA00022977"/>
    </source>
</evidence>
<dbReference type="SUPFAM" id="SSF52922">
    <property type="entry name" value="TK C-terminal domain-like"/>
    <property type="match status" value="1"/>
</dbReference>
<dbReference type="InterPro" id="IPR029061">
    <property type="entry name" value="THDP-binding"/>
</dbReference>
<dbReference type="CDD" id="cd02007">
    <property type="entry name" value="TPP_DXS"/>
    <property type="match status" value="1"/>
</dbReference>
<dbReference type="GO" id="GO:0008661">
    <property type="term" value="F:1-deoxy-D-xylulose-5-phosphate synthase activity"/>
    <property type="evidence" value="ECO:0007669"/>
    <property type="project" value="UniProtKB-UniRule"/>
</dbReference>
<dbReference type="InterPro" id="IPR005477">
    <property type="entry name" value="Dxylulose-5-P_synthase"/>
</dbReference>
<dbReference type="Pfam" id="PF02780">
    <property type="entry name" value="Transketolase_C"/>
    <property type="match status" value="1"/>
</dbReference>
<dbReference type="GO" id="GO:0030976">
    <property type="term" value="F:thiamine pyrophosphate binding"/>
    <property type="evidence" value="ECO:0007669"/>
    <property type="project" value="UniProtKB-UniRule"/>
</dbReference>
<dbReference type="EC" id="2.2.1.7" evidence="10"/>
<reference evidence="13" key="1">
    <citation type="submission" date="2015-08" db="EMBL/GenBank/DDBJ databases">
        <title>Candidatus Bacteriodes Periocalifornicus.</title>
        <authorList>
            <person name="McLean J.S."/>
            <person name="Kelley S."/>
        </authorList>
    </citation>
    <scope>NUCLEOTIDE SEQUENCE [LARGE SCALE GENOMIC DNA]</scope>
    <source>
        <strain evidence="13">12B</strain>
    </source>
</reference>
<feature type="domain" description="Transketolase-like pyrimidine-binding" evidence="12">
    <location>
        <begin position="326"/>
        <end position="490"/>
    </location>
</feature>
<protein>
    <recommendedName>
        <fullName evidence="10">1-deoxy-D-xylulose-5-phosphate synthase</fullName>
        <ecNumber evidence="10">2.2.1.7</ecNumber>
    </recommendedName>
    <alternativeName>
        <fullName evidence="10">1-deoxyxylulose-5-phosphate synthase</fullName>
        <shortName evidence="10">DXP synthase</shortName>
        <shortName evidence="10">DXPS</shortName>
    </alternativeName>
</protein>
<evidence type="ECO:0000256" key="3">
    <source>
        <dbReference type="ARBA" id="ARBA00011738"/>
    </source>
</evidence>
<gene>
    <name evidence="10" type="primary">dxs</name>
    <name evidence="13" type="ORF">AL399_06600</name>
</gene>
<dbReference type="NCBIfam" id="NF003933">
    <property type="entry name" value="PRK05444.2-2"/>
    <property type="match status" value="1"/>
</dbReference>
<comment type="catalytic activity">
    <reaction evidence="10">
        <text>D-glyceraldehyde 3-phosphate + pyruvate + H(+) = 1-deoxy-D-xylulose 5-phosphate + CO2</text>
        <dbReference type="Rhea" id="RHEA:12605"/>
        <dbReference type="ChEBI" id="CHEBI:15361"/>
        <dbReference type="ChEBI" id="CHEBI:15378"/>
        <dbReference type="ChEBI" id="CHEBI:16526"/>
        <dbReference type="ChEBI" id="CHEBI:57792"/>
        <dbReference type="ChEBI" id="CHEBI:59776"/>
        <dbReference type="EC" id="2.2.1.7"/>
    </reaction>
</comment>
<comment type="function">
    <text evidence="10">Catalyzes the acyloin condensation reaction between C atoms 2 and 3 of pyruvate and glyceraldehyde 3-phosphate to yield 1-deoxy-D-xylulose-5-phosphate (DXP).</text>
</comment>
<keyword evidence="9 10" id="KW-0414">Isoprene biosynthesis</keyword>
<dbReference type="PANTHER" id="PTHR43322:SF5">
    <property type="entry name" value="1-DEOXY-D-XYLULOSE-5-PHOSPHATE SYNTHASE, CHLOROPLASTIC"/>
    <property type="match status" value="1"/>
</dbReference>
<feature type="binding site" evidence="10">
    <location>
        <position position="180"/>
    </location>
    <ligand>
        <name>Mg(2+)</name>
        <dbReference type="ChEBI" id="CHEBI:18420"/>
    </ligand>
</feature>
<dbReference type="NCBIfam" id="TIGR00204">
    <property type="entry name" value="dxs"/>
    <property type="match status" value="1"/>
</dbReference>
<sequence length="671" mass="72415">MDSESARGILERVNSPADVKALPPDLLPELAQALRSFLVQSVSTNPGHLGSSLGVVEITIALLRVYTPPTDSIIWDVGHQAYIYKLLTERRGGFDTNRQLCGLCGFPSMQESPYDAFGTGHSSTSISAALGIAEANRLLELPGHAVAVIGDGAMTGGLAFEGLNNAGALRDDILVILNDNDMSIDPNVGGLHEYLLDIVTSPSYNRVKDRVWNALSRTRTVRNGVRSIAQQIDRAIKGAFLEKSNLFEALGIRYFGPVDGHDALYLSQILNDLKQIPGPKLLHCITVKGKGFEPAEREQTVWHAPGRFNATTGERAPEGDNGSLPPRYQDVFGQTLLELAVKNPHIVGITPAMPSGSSLNVVMQKYPHRTYDVGIAEGHAVTFSAGLASRGIVPYCVIYSSFLQRAFDQIIHDVALQNLHMVLCLDRAGLVGEDGATHHGAYDLAYLRPIPNMTICAPLDEYELADMLRLAEVGCGPWAIRYPRGRGAGIRLAGPDEQTRSKDVEGNATGKTSRDSREEYPYTAESQCLQSPIVVGRGRCLTAGEGIAILSLGAAGQNAHAAVEMLRDKGINAAHYDLRFLKPLDLALIHEVAQKFHSIYTVEDGTVVGGFGSAVLEALNGMGYRGRVHILGIPDRFIGHGSVAQLQAQCGYTGEGIAKLVENDWRSDQAE</sequence>
<evidence type="ECO:0000256" key="9">
    <source>
        <dbReference type="ARBA" id="ARBA00023229"/>
    </source>
</evidence>
<evidence type="ECO:0000256" key="4">
    <source>
        <dbReference type="ARBA" id="ARBA00022679"/>
    </source>
</evidence>
<comment type="caution">
    <text evidence="13">The sequence shown here is derived from an EMBL/GenBank/DDBJ whole genome shotgun (WGS) entry which is preliminary data.</text>
</comment>
<feature type="binding site" evidence="10">
    <location>
        <position position="180"/>
    </location>
    <ligand>
        <name>thiamine diphosphate</name>
        <dbReference type="ChEBI" id="CHEBI:58937"/>
    </ligand>
</feature>
<dbReference type="GO" id="GO:0009228">
    <property type="term" value="P:thiamine biosynthetic process"/>
    <property type="evidence" value="ECO:0007669"/>
    <property type="project" value="UniProtKB-UniRule"/>
</dbReference>
<dbReference type="Proteomes" id="UP000054172">
    <property type="component" value="Unassembled WGS sequence"/>
</dbReference>
<dbReference type="Pfam" id="PF02779">
    <property type="entry name" value="Transket_pyr"/>
    <property type="match status" value="1"/>
</dbReference>
<dbReference type="PATRIC" id="fig|1702214.3.peg.622"/>
<evidence type="ECO:0000259" key="12">
    <source>
        <dbReference type="SMART" id="SM00861"/>
    </source>
</evidence>
<keyword evidence="5 10" id="KW-0479">Metal-binding</keyword>
<dbReference type="GO" id="GO:0005829">
    <property type="term" value="C:cytosol"/>
    <property type="evidence" value="ECO:0007669"/>
    <property type="project" value="TreeGrafter"/>
</dbReference>
<feature type="binding site" evidence="10">
    <location>
        <position position="151"/>
    </location>
    <ligand>
        <name>Mg(2+)</name>
        <dbReference type="ChEBI" id="CHEBI:18420"/>
    </ligand>
</feature>
<feature type="binding site" evidence="10">
    <location>
        <begin position="152"/>
        <end position="153"/>
    </location>
    <ligand>
        <name>thiamine diphosphate</name>
        <dbReference type="ChEBI" id="CHEBI:58937"/>
    </ligand>
</feature>
<dbReference type="STRING" id="1702214.AL399_06600"/>
<dbReference type="EMBL" id="LIIK01000031">
    <property type="protein sequence ID" value="KQM08573.1"/>
    <property type="molecule type" value="Genomic_DNA"/>
</dbReference>
<dbReference type="GO" id="GO:0000287">
    <property type="term" value="F:magnesium ion binding"/>
    <property type="evidence" value="ECO:0007669"/>
    <property type="project" value="UniProtKB-UniRule"/>
</dbReference>
<keyword evidence="8 10" id="KW-0786">Thiamine pyrophosphate</keyword>
<comment type="pathway">
    <text evidence="1 10">Metabolic intermediate biosynthesis; 1-deoxy-D-xylulose 5-phosphate biosynthesis; 1-deoxy-D-xylulose 5-phosphate from D-glyceraldehyde 3-phosphate and pyruvate: step 1/1.</text>
</comment>
<evidence type="ECO:0000256" key="6">
    <source>
        <dbReference type="ARBA" id="ARBA00022842"/>
    </source>
</evidence>
<feature type="binding site" evidence="10">
    <location>
        <position position="292"/>
    </location>
    <ligand>
        <name>thiamine diphosphate</name>
        <dbReference type="ChEBI" id="CHEBI:58937"/>
    </ligand>
</feature>
<dbReference type="InterPro" id="IPR033248">
    <property type="entry name" value="Transketolase_C"/>
</dbReference>
<keyword evidence="7 10" id="KW-0784">Thiamine biosynthesis</keyword>
<dbReference type="GO" id="GO:0019288">
    <property type="term" value="P:isopentenyl diphosphate biosynthetic process, methylerythritol 4-phosphate pathway"/>
    <property type="evidence" value="ECO:0007669"/>
    <property type="project" value="TreeGrafter"/>
</dbReference>
<dbReference type="GO" id="GO:0016114">
    <property type="term" value="P:terpenoid biosynthetic process"/>
    <property type="evidence" value="ECO:0007669"/>
    <property type="project" value="UniProtKB-UniRule"/>
</dbReference>
<dbReference type="PANTHER" id="PTHR43322">
    <property type="entry name" value="1-D-DEOXYXYLULOSE 5-PHOSPHATE SYNTHASE-RELATED"/>
    <property type="match status" value="1"/>
</dbReference>
<feature type="binding site" evidence="10">
    <location>
        <position position="79"/>
    </location>
    <ligand>
        <name>thiamine diphosphate</name>
        <dbReference type="ChEBI" id="CHEBI:58937"/>
    </ligand>
</feature>
<evidence type="ECO:0000256" key="10">
    <source>
        <dbReference type="HAMAP-Rule" id="MF_00315"/>
    </source>
</evidence>
<keyword evidence="6 10" id="KW-0460">Magnesium</keyword>
<evidence type="ECO:0000256" key="2">
    <source>
        <dbReference type="ARBA" id="ARBA00011081"/>
    </source>
</evidence>
<dbReference type="CDD" id="cd07033">
    <property type="entry name" value="TPP_PYR_DXS_TK_like"/>
    <property type="match status" value="1"/>
</dbReference>
<comment type="cofactor">
    <cofactor evidence="10">
        <name>Mg(2+)</name>
        <dbReference type="ChEBI" id="CHEBI:18420"/>
    </cofactor>
    <text evidence="10">Binds 1 Mg(2+) ion per subunit.</text>
</comment>
<dbReference type="UniPathway" id="UPA00064">
    <property type="reaction ID" value="UER00091"/>
</dbReference>
<comment type="similarity">
    <text evidence="2 10">Belongs to the transketolase family. DXPS subfamily.</text>
</comment>
<dbReference type="HAMAP" id="MF_00315">
    <property type="entry name" value="DXP_synth"/>
    <property type="match status" value="1"/>
</dbReference>
<evidence type="ECO:0000313" key="14">
    <source>
        <dbReference type="Proteomes" id="UP000054172"/>
    </source>
</evidence>
<dbReference type="InterPro" id="IPR020826">
    <property type="entry name" value="Transketolase_BS"/>
</dbReference>
<dbReference type="SMART" id="SM00861">
    <property type="entry name" value="Transket_pyr"/>
    <property type="match status" value="1"/>
</dbReference>
<feature type="region of interest" description="Disordered" evidence="11">
    <location>
        <begin position="491"/>
        <end position="522"/>
    </location>
</feature>
<keyword evidence="4 10" id="KW-0808">Transferase</keyword>
<evidence type="ECO:0000256" key="11">
    <source>
        <dbReference type="SAM" id="MobiDB-lite"/>
    </source>
</evidence>
<evidence type="ECO:0000256" key="8">
    <source>
        <dbReference type="ARBA" id="ARBA00023052"/>
    </source>
</evidence>
<dbReference type="FunFam" id="3.40.50.920:FF:000002">
    <property type="entry name" value="1-deoxy-D-xylulose-5-phosphate synthase"/>
    <property type="match status" value="1"/>
</dbReference>
<dbReference type="Gene3D" id="3.40.50.970">
    <property type="match status" value="2"/>
</dbReference>
<dbReference type="AlphaFoldDB" id="A0A0Q4B6N1"/>
<organism evidence="13 14">
    <name type="scientific">Candidatus [Bacteroides] periocalifornicus</name>
    <dbReference type="NCBI Taxonomy" id="1702214"/>
    <lineage>
        <taxon>Bacteria</taxon>
        <taxon>Pseudomonadati</taxon>
        <taxon>Bacteroidota</taxon>
    </lineage>
</organism>
<evidence type="ECO:0000313" key="13">
    <source>
        <dbReference type="EMBL" id="KQM08573.1"/>
    </source>
</evidence>
<dbReference type="Gene3D" id="3.40.50.920">
    <property type="match status" value="1"/>
</dbReference>
<name>A0A0Q4B6N1_9BACT</name>
<dbReference type="InterPro" id="IPR005475">
    <property type="entry name" value="Transketolase-like_Pyr-bd"/>
</dbReference>
<dbReference type="SUPFAM" id="SSF52518">
    <property type="entry name" value="Thiamin diphosphate-binding fold (THDP-binding)"/>
    <property type="match status" value="1"/>
</dbReference>
<evidence type="ECO:0000256" key="1">
    <source>
        <dbReference type="ARBA" id="ARBA00004980"/>
    </source>
</evidence>
<evidence type="ECO:0000256" key="5">
    <source>
        <dbReference type="ARBA" id="ARBA00022723"/>
    </source>
</evidence>
<feature type="binding site" evidence="10">
    <location>
        <begin position="120"/>
        <end position="122"/>
    </location>
    <ligand>
        <name>thiamine diphosphate</name>
        <dbReference type="ChEBI" id="CHEBI:58937"/>
    </ligand>
</feature>
<accession>A0A0Q4B6N1</accession>
<proteinExistence type="inferred from homology"/>
<comment type="cofactor">
    <cofactor evidence="10">
        <name>thiamine diphosphate</name>
        <dbReference type="ChEBI" id="CHEBI:58937"/>
    </cofactor>
    <text evidence="10">Binds 1 thiamine pyrophosphate per subunit.</text>
</comment>
<keyword evidence="14" id="KW-1185">Reference proteome</keyword>